<dbReference type="Pfam" id="PF10698">
    <property type="entry name" value="DUF2505"/>
    <property type="match status" value="1"/>
</dbReference>
<sequence>MHFTICHELDAPLDAVELAVLSPELGPRLASKVAALESVVTVEHALEGGELLRVLRFQASAPLPIFKGYPVTRDAMSWEERSTYRLADHASSWEVTPKAQWRSYFRSRGTYRLERLPDGRTRRRVDGDIEIRLHLLGPLVERLALAEVQRTYDAEADTLRELVSA</sequence>
<accession>A0A4P2QBL9</accession>
<name>A0A4P2QBL9_SORCE</name>
<dbReference type="AlphaFoldDB" id="A0A4P2QBL9"/>
<dbReference type="OrthoDB" id="5509830at2"/>
<reference evidence="1 2" key="1">
    <citation type="submission" date="2015-09" db="EMBL/GenBank/DDBJ databases">
        <title>Sorangium comparison.</title>
        <authorList>
            <person name="Zaburannyi N."/>
            <person name="Bunk B."/>
            <person name="Overmann J."/>
            <person name="Mueller R."/>
        </authorList>
    </citation>
    <scope>NUCLEOTIDE SEQUENCE [LARGE SCALE GENOMIC DNA]</scope>
    <source>
        <strain evidence="1 2">So ceGT47</strain>
    </source>
</reference>
<dbReference type="Proteomes" id="UP000295781">
    <property type="component" value="Chromosome"/>
</dbReference>
<evidence type="ECO:0000313" key="1">
    <source>
        <dbReference type="EMBL" id="AUX27104.1"/>
    </source>
</evidence>
<proteinExistence type="predicted"/>
<dbReference type="SUPFAM" id="SSF55961">
    <property type="entry name" value="Bet v1-like"/>
    <property type="match status" value="1"/>
</dbReference>
<dbReference type="InterPro" id="IPR019639">
    <property type="entry name" value="DUF2505"/>
</dbReference>
<dbReference type="InterPro" id="IPR023393">
    <property type="entry name" value="START-like_dom_sf"/>
</dbReference>
<organism evidence="1 2">
    <name type="scientific">Sorangium cellulosum</name>
    <name type="common">Polyangium cellulosum</name>
    <dbReference type="NCBI Taxonomy" id="56"/>
    <lineage>
        <taxon>Bacteria</taxon>
        <taxon>Pseudomonadati</taxon>
        <taxon>Myxococcota</taxon>
        <taxon>Polyangia</taxon>
        <taxon>Polyangiales</taxon>
        <taxon>Polyangiaceae</taxon>
        <taxon>Sorangium</taxon>
    </lineage>
</organism>
<protein>
    <recommendedName>
        <fullName evidence="3">DUF2505 domain-containing protein</fullName>
    </recommendedName>
</protein>
<gene>
    <name evidence="1" type="ORF">SOCEGT47_076830</name>
</gene>
<dbReference type="RefSeq" id="WP_129355164.1">
    <property type="nucleotide sequence ID" value="NZ_CP012670.1"/>
</dbReference>
<evidence type="ECO:0008006" key="3">
    <source>
        <dbReference type="Google" id="ProtNLM"/>
    </source>
</evidence>
<dbReference type="Gene3D" id="3.30.530.20">
    <property type="match status" value="1"/>
</dbReference>
<evidence type="ECO:0000313" key="2">
    <source>
        <dbReference type="Proteomes" id="UP000295781"/>
    </source>
</evidence>
<dbReference type="EMBL" id="CP012670">
    <property type="protein sequence ID" value="AUX27104.1"/>
    <property type="molecule type" value="Genomic_DNA"/>
</dbReference>